<dbReference type="SUPFAM" id="SSF53474">
    <property type="entry name" value="alpha/beta-Hydrolases"/>
    <property type="match status" value="1"/>
</dbReference>
<dbReference type="InterPro" id="IPR029058">
    <property type="entry name" value="AB_hydrolase_fold"/>
</dbReference>
<dbReference type="Gene3D" id="3.40.50.1820">
    <property type="entry name" value="alpha/beta hydrolase"/>
    <property type="match status" value="1"/>
</dbReference>
<dbReference type="InParanoid" id="A0A4V1M4K8"/>
<gene>
    <name evidence="2" type="ORF">M231_01969</name>
</gene>
<dbReference type="PANTHER" id="PTHR47668">
    <property type="entry name" value="DIENELACTONE HYDROLASE FAMILY PROTEIN (AFU_ORTHOLOGUE AFUA_6G01940)"/>
    <property type="match status" value="1"/>
</dbReference>
<evidence type="ECO:0000313" key="3">
    <source>
        <dbReference type="Proteomes" id="UP000289152"/>
    </source>
</evidence>
<proteinExistence type="predicted"/>
<evidence type="ECO:0000259" key="1">
    <source>
        <dbReference type="Pfam" id="PF01738"/>
    </source>
</evidence>
<sequence>MVVESGEKLCNTLPPVEVDYTAKGRWLEGDEMLNGCKTYFSSTGPTTKALIYIYDIGGLCSQNYQGADILANAGYDVYVVDVMRGGNLDLPKFMEMSSEDKIKVRETFDKGSGNLSQHAAEMPSYINLLRAKGYTRVGAAGFCWGGNLVVQVPEFDVIAMIHPGRQVNAKAAERLNVPTCLLPSQNDPEELMEGFHAVMKTKPFGEKCILKWYKDQIHGFCAARGDLSDLHVRAGFQDVFVTLIKFFKDNL</sequence>
<protein>
    <recommendedName>
        <fullName evidence="1">Dienelactone hydrolase domain-containing protein</fullName>
    </recommendedName>
</protein>
<dbReference type="VEuPathDB" id="FungiDB:TREMEDRAFT_39389"/>
<dbReference type="EMBL" id="SDIL01000015">
    <property type="protein sequence ID" value="RXK40717.1"/>
    <property type="molecule type" value="Genomic_DNA"/>
</dbReference>
<dbReference type="Proteomes" id="UP000289152">
    <property type="component" value="Unassembled WGS sequence"/>
</dbReference>
<accession>A0A4V1M4K8</accession>
<reference evidence="2 3" key="1">
    <citation type="submission" date="2016-06" db="EMBL/GenBank/DDBJ databases">
        <title>Evolution of pathogenesis and genome organization in the Tremellales.</title>
        <authorList>
            <person name="Cuomo C."/>
            <person name="Litvintseva A."/>
            <person name="Heitman J."/>
            <person name="Chen Y."/>
            <person name="Sun S."/>
            <person name="Springer D."/>
            <person name="Dromer F."/>
            <person name="Young S."/>
            <person name="Zeng Q."/>
            <person name="Chapman S."/>
            <person name="Gujja S."/>
            <person name="Saif S."/>
            <person name="Birren B."/>
        </authorList>
    </citation>
    <scope>NUCLEOTIDE SEQUENCE [LARGE SCALE GENOMIC DNA]</scope>
    <source>
        <strain evidence="2 3">ATCC 28783</strain>
    </source>
</reference>
<evidence type="ECO:0000313" key="2">
    <source>
        <dbReference type="EMBL" id="RXK40717.1"/>
    </source>
</evidence>
<dbReference type="PANTHER" id="PTHR47668:SF1">
    <property type="entry name" value="DIENELACTONE HYDROLASE DOMAIN-CONTAINING PROTEIN-RELATED"/>
    <property type="match status" value="1"/>
</dbReference>
<organism evidence="2 3">
    <name type="scientific">Tremella mesenterica</name>
    <name type="common">Jelly fungus</name>
    <dbReference type="NCBI Taxonomy" id="5217"/>
    <lineage>
        <taxon>Eukaryota</taxon>
        <taxon>Fungi</taxon>
        <taxon>Dikarya</taxon>
        <taxon>Basidiomycota</taxon>
        <taxon>Agaricomycotina</taxon>
        <taxon>Tremellomycetes</taxon>
        <taxon>Tremellales</taxon>
        <taxon>Tremellaceae</taxon>
        <taxon>Tremella</taxon>
    </lineage>
</organism>
<dbReference type="AlphaFoldDB" id="A0A4V1M4K8"/>
<dbReference type="GO" id="GO:0016787">
    <property type="term" value="F:hydrolase activity"/>
    <property type="evidence" value="ECO:0007669"/>
    <property type="project" value="InterPro"/>
</dbReference>
<dbReference type="Pfam" id="PF01738">
    <property type="entry name" value="DLH"/>
    <property type="match status" value="1"/>
</dbReference>
<name>A0A4V1M4K8_TREME</name>
<dbReference type="OrthoDB" id="2147163at2759"/>
<dbReference type="InterPro" id="IPR002925">
    <property type="entry name" value="Dienelactn_hydro"/>
</dbReference>
<keyword evidence="3" id="KW-1185">Reference proteome</keyword>
<feature type="domain" description="Dienelactone hydrolase" evidence="1">
    <location>
        <begin position="41"/>
        <end position="248"/>
    </location>
</feature>
<comment type="caution">
    <text evidence="2">The sequence shown here is derived from an EMBL/GenBank/DDBJ whole genome shotgun (WGS) entry which is preliminary data.</text>
</comment>